<dbReference type="PANTHER" id="PTHR30203">
    <property type="entry name" value="OUTER MEMBRANE CATION EFFLUX PROTEIN"/>
    <property type="match status" value="1"/>
</dbReference>
<evidence type="ECO:0000313" key="4">
    <source>
        <dbReference type="Proteomes" id="UP000500767"/>
    </source>
</evidence>
<organism evidence="3 4">
    <name type="scientific">Lichenicola cladoniae</name>
    <dbReference type="NCBI Taxonomy" id="1484109"/>
    <lineage>
        <taxon>Bacteria</taxon>
        <taxon>Pseudomonadati</taxon>
        <taxon>Pseudomonadota</taxon>
        <taxon>Alphaproteobacteria</taxon>
        <taxon>Acetobacterales</taxon>
        <taxon>Acetobacteraceae</taxon>
        <taxon>Lichenicola</taxon>
    </lineage>
</organism>
<dbReference type="KEGG" id="lck:HN018_26860"/>
<keyword evidence="4" id="KW-1185">Reference proteome</keyword>
<sequence>MASAALLAQSSCTVGPNFKPSQPRLAADWNTPSARKISFNPVTEASNPDPAWWSGFNDPMLTKLINQAISGNLDLQQALLRVAEARENVVTARAAGLPTLGGTASYNREQLGLRGILESQGISGQSSLLAGQPAVGQGVNSAVDAAEQPINLFQYGLSASWELDLFGKVRRSVEQARATSEAQAEAASDALVMLESQVGQAYVQLRGAQALFTTQQDNIRAATSSLNLTQRRRATGLATELDVDQAQTQLYNYQRQLPAYATQAQQAENQLSVLLGRPPGMLDAMLDTPAPLPAPPDMIGIGIPSTLARRRPDIREAEANLHAATANIGIAVSSFYPDISLTGSLGIRATDASYLTSWASRFYSVGPSASLPIFQGGKLTSSLRLARIQQKAAVLSYRNTVLNGLREVENALASYHNDLDARDKLIQTVSSSELSFYLSKNSYQHGLSDFITVLNAEQTLTSARQSLDEAKMSVAEDVVTLYTALGGGWQQQPVMVDVPLIEKSPPLVPAAVDSIAAGTHNVQSDPQ</sequence>
<dbReference type="Gene3D" id="1.20.1600.10">
    <property type="entry name" value="Outer membrane efflux proteins (OEP)"/>
    <property type="match status" value="1"/>
</dbReference>
<dbReference type="InterPro" id="IPR003423">
    <property type="entry name" value="OMP_efflux"/>
</dbReference>
<keyword evidence="3" id="KW-0614">Plasmid</keyword>
<evidence type="ECO:0000256" key="1">
    <source>
        <dbReference type="ARBA" id="ARBA00007613"/>
    </source>
</evidence>
<protein>
    <submittedName>
        <fullName evidence="3">Efflux transporter outer membrane subunit</fullName>
    </submittedName>
</protein>
<dbReference type="AlphaFoldDB" id="A0A6M8I0K9"/>
<dbReference type="SUPFAM" id="SSF56954">
    <property type="entry name" value="Outer membrane efflux proteins (OEP)"/>
    <property type="match status" value="1"/>
</dbReference>
<keyword evidence="2" id="KW-0564">Palmitate</keyword>
<dbReference type="InterPro" id="IPR010131">
    <property type="entry name" value="MdtP/NodT-like"/>
</dbReference>
<dbReference type="NCBIfam" id="TIGR01845">
    <property type="entry name" value="outer_NodT"/>
    <property type="match status" value="1"/>
</dbReference>
<evidence type="ECO:0000313" key="3">
    <source>
        <dbReference type="EMBL" id="QKE93751.1"/>
    </source>
</evidence>
<comment type="subcellular location">
    <subcellularLocation>
        <location evidence="2">Cell membrane</location>
        <topology evidence="2">Lipid-anchor</topology>
    </subcellularLocation>
</comment>
<dbReference type="Proteomes" id="UP000500767">
    <property type="component" value="Plasmid unnamed4"/>
</dbReference>
<keyword evidence="2" id="KW-1134">Transmembrane beta strand</keyword>
<keyword evidence="2" id="KW-0812">Transmembrane</keyword>
<evidence type="ECO:0000256" key="2">
    <source>
        <dbReference type="RuleBase" id="RU362097"/>
    </source>
</evidence>
<dbReference type="RefSeq" id="WP_171834204.1">
    <property type="nucleotide sequence ID" value="NZ_CP053711.1"/>
</dbReference>
<name>A0A6M8I0K9_9PROT</name>
<keyword evidence="2" id="KW-0449">Lipoprotein</keyword>
<dbReference type="EMBL" id="CP053711">
    <property type="protein sequence ID" value="QKE93751.1"/>
    <property type="molecule type" value="Genomic_DNA"/>
</dbReference>
<dbReference type="PANTHER" id="PTHR30203:SF32">
    <property type="entry name" value="CATION EFFLUX SYSTEM PROTEIN CUSC"/>
    <property type="match status" value="1"/>
</dbReference>
<accession>A0A6M8I0K9</accession>
<gene>
    <name evidence="3" type="ORF">HN018_26860</name>
</gene>
<proteinExistence type="inferred from homology"/>
<reference evidence="3 4" key="1">
    <citation type="journal article" date="2014" name="World J. Microbiol. Biotechnol.">
        <title>Biodiversity and physiological characteristics of Antarctic and Arctic lichens-associated bacteria.</title>
        <authorList>
            <person name="Lee Y.M."/>
            <person name="Kim E.H."/>
            <person name="Lee H.K."/>
            <person name="Hong S.G."/>
        </authorList>
    </citation>
    <scope>NUCLEOTIDE SEQUENCE [LARGE SCALE GENOMIC DNA]</scope>
    <source>
        <strain evidence="3 4">PAMC 26569</strain>
        <plasmid evidence="3">unnamed4</plasmid>
    </source>
</reference>
<dbReference type="GO" id="GO:0005886">
    <property type="term" value="C:plasma membrane"/>
    <property type="evidence" value="ECO:0007669"/>
    <property type="project" value="UniProtKB-SubCell"/>
</dbReference>
<dbReference type="GO" id="GO:0015562">
    <property type="term" value="F:efflux transmembrane transporter activity"/>
    <property type="evidence" value="ECO:0007669"/>
    <property type="project" value="InterPro"/>
</dbReference>
<dbReference type="Gene3D" id="2.20.200.10">
    <property type="entry name" value="Outer membrane efflux proteins (OEP)"/>
    <property type="match status" value="1"/>
</dbReference>
<keyword evidence="2" id="KW-0472">Membrane</keyword>
<geneLocation type="plasmid" evidence="3 4">
    <name>unnamed4</name>
</geneLocation>
<dbReference type="Pfam" id="PF02321">
    <property type="entry name" value="OEP"/>
    <property type="match status" value="2"/>
</dbReference>
<comment type="similarity">
    <text evidence="1 2">Belongs to the outer membrane factor (OMF) (TC 1.B.17) family.</text>
</comment>